<dbReference type="Pfam" id="PF26395">
    <property type="entry name" value="E2-CBASS"/>
    <property type="match status" value="1"/>
</dbReference>
<proteinExistence type="predicted"/>
<protein>
    <recommendedName>
        <fullName evidence="1">Type II CBASS E2 protein domain-containing protein</fullName>
    </recommendedName>
</protein>
<evidence type="ECO:0000313" key="3">
    <source>
        <dbReference type="Proteomes" id="UP000235015"/>
    </source>
</evidence>
<evidence type="ECO:0000259" key="1">
    <source>
        <dbReference type="Pfam" id="PF26395"/>
    </source>
</evidence>
<sequence>MLTSKQHRQLRQYNRIGLTQQLQNLRQSVPSGQGQIERHATLVWEYPARPSPMGRVYQIRITYKLGKLPQSYVLDTSIGELAGGRKIPHLYSQNEQKLCLFYPRHGEWNETMWLSVSIVPWVSTWLFYFEEWLVSDDWKGGGIHPG</sequence>
<reference evidence="2 3" key="1">
    <citation type="submission" date="2017-11" db="EMBL/GenBank/DDBJ databases">
        <title>Genome-resolved metagenomics identifies genetic mobility, metabolic interactions, and unexpected diversity in perchlorate-reducing communities.</title>
        <authorList>
            <person name="Barnum T.P."/>
            <person name="Figueroa I.A."/>
            <person name="Carlstrom C.I."/>
            <person name="Lucas L.N."/>
            <person name="Engelbrektson A.L."/>
            <person name="Coates J.D."/>
        </authorList>
    </citation>
    <scope>NUCLEOTIDE SEQUENCE [LARGE SCALE GENOMIC DNA]</scope>
    <source>
        <strain evidence="2">BM301</strain>
    </source>
</reference>
<gene>
    <name evidence="2" type="ORF">C0630_10625</name>
</gene>
<dbReference type="AlphaFoldDB" id="A0A2N6CWH3"/>
<dbReference type="Proteomes" id="UP000235015">
    <property type="component" value="Unassembled WGS sequence"/>
</dbReference>
<feature type="domain" description="Type II CBASS E2 protein" evidence="1">
    <location>
        <begin position="21"/>
        <end position="145"/>
    </location>
</feature>
<evidence type="ECO:0000313" key="2">
    <source>
        <dbReference type="EMBL" id="PLX61605.1"/>
    </source>
</evidence>
<comment type="caution">
    <text evidence="2">The sequence shown here is derived from an EMBL/GenBank/DDBJ whole genome shotgun (WGS) entry which is preliminary data.</text>
</comment>
<organism evidence="2 3">
    <name type="scientific">Sedimenticola selenatireducens</name>
    <dbReference type="NCBI Taxonomy" id="191960"/>
    <lineage>
        <taxon>Bacteria</taxon>
        <taxon>Pseudomonadati</taxon>
        <taxon>Pseudomonadota</taxon>
        <taxon>Gammaproteobacteria</taxon>
        <taxon>Chromatiales</taxon>
        <taxon>Sedimenticolaceae</taxon>
        <taxon>Sedimenticola</taxon>
    </lineage>
</organism>
<accession>A0A2N6CWH3</accession>
<dbReference type="InterPro" id="IPR058588">
    <property type="entry name" value="E2-CBASS"/>
</dbReference>
<dbReference type="EMBL" id="PKUN01000014">
    <property type="protein sequence ID" value="PLX61605.1"/>
    <property type="molecule type" value="Genomic_DNA"/>
</dbReference>
<name>A0A2N6CWH3_9GAMM</name>